<name>A0ABX2HCY1_9FIRM</name>
<reference evidence="3 4" key="1">
    <citation type="journal article" date="2020" name="Cell Host Microbe">
        <title>Functional and Genomic Variation between Human-Derived Isolates of Lachnospiraceae Reveals Inter- and Intra-Species Diversity.</title>
        <authorList>
            <person name="Sorbara M.T."/>
            <person name="Littmann E.R."/>
            <person name="Fontana E."/>
            <person name="Moody T.U."/>
            <person name="Kohout C.E."/>
            <person name="Gjonbalaj M."/>
            <person name="Eaton V."/>
            <person name="Seok R."/>
            <person name="Leiner I.M."/>
            <person name="Pamer E.G."/>
        </authorList>
    </citation>
    <scope>NUCLEOTIDE SEQUENCE [LARGE SCALE GENOMIC DNA]</scope>
    <source>
        <strain evidence="3 4">MSK.17.74</strain>
    </source>
</reference>
<keyword evidence="1" id="KW-0812">Transmembrane</keyword>
<dbReference type="EMBL" id="JAAITS010000086">
    <property type="protein sequence ID" value="NSG87553.1"/>
    <property type="molecule type" value="Genomic_DNA"/>
</dbReference>
<keyword evidence="4" id="KW-1185">Reference proteome</keyword>
<dbReference type="PROSITE" id="PS00028">
    <property type="entry name" value="ZINC_FINGER_C2H2_1"/>
    <property type="match status" value="1"/>
</dbReference>
<organism evidence="3 4">
    <name type="scientific">Blautia faecis</name>
    <dbReference type="NCBI Taxonomy" id="871665"/>
    <lineage>
        <taxon>Bacteria</taxon>
        <taxon>Bacillati</taxon>
        <taxon>Bacillota</taxon>
        <taxon>Clostridia</taxon>
        <taxon>Lachnospirales</taxon>
        <taxon>Lachnospiraceae</taxon>
        <taxon>Blautia</taxon>
    </lineage>
</organism>
<gene>
    <name evidence="3" type="ORF">G5B17_19605</name>
</gene>
<sequence>MKKITTHSKSGLFLMEMIFVFLFLGLTCGVCVRLFAASYMARVHAREDSHIQELITSAGEILEGTDGTVQNFLALMPDGVADQDSICYYFDKHWQNASEESAFYKMRLVCSASDKVKEVHITFEKLQNANEETSLYTQTIRFPVFSTKEEADS</sequence>
<protein>
    <recommendedName>
        <fullName evidence="2">C2H2-type domain-containing protein</fullName>
    </recommendedName>
</protein>
<dbReference type="InterPro" id="IPR013087">
    <property type="entry name" value="Znf_C2H2_type"/>
</dbReference>
<evidence type="ECO:0000313" key="3">
    <source>
        <dbReference type="EMBL" id="NSG87553.1"/>
    </source>
</evidence>
<proteinExistence type="predicted"/>
<comment type="caution">
    <text evidence="3">The sequence shown here is derived from an EMBL/GenBank/DDBJ whole genome shotgun (WGS) entry which is preliminary data.</text>
</comment>
<keyword evidence="1" id="KW-1133">Transmembrane helix</keyword>
<evidence type="ECO:0000313" key="4">
    <source>
        <dbReference type="Proteomes" id="UP001644719"/>
    </source>
</evidence>
<keyword evidence="1" id="KW-0472">Membrane</keyword>
<dbReference type="RefSeq" id="WP_173770371.1">
    <property type="nucleotide sequence ID" value="NZ_JAAITS010000086.1"/>
</dbReference>
<evidence type="ECO:0000259" key="2">
    <source>
        <dbReference type="PROSITE" id="PS00028"/>
    </source>
</evidence>
<feature type="domain" description="C2H2-type" evidence="2">
    <location>
        <begin position="28"/>
        <end position="50"/>
    </location>
</feature>
<feature type="transmembrane region" description="Helical" evidence="1">
    <location>
        <begin position="12"/>
        <end position="36"/>
    </location>
</feature>
<evidence type="ECO:0000256" key="1">
    <source>
        <dbReference type="SAM" id="Phobius"/>
    </source>
</evidence>
<accession>A0ABX2HCY1</accession>
<dbReference type="Proteomes" id="UP001644719">
    <property type="component" value="Unassembled WGS sequence"/>
</dbReference>